<comment type="caution">
    <text evidence="1">The sequence shown here is derived from an EMBL/GenBank/DDBJ whole genome shotgun (WGS) entry which is preliminary data.</text>
</comment>
<protein>
    <submittedName>
        <fullName evidence="1">17242_t:CDS:1</fullName>
    </submittedName>
</protein>
<dbReference type="Proteomes" id="UP000789759">
    <property type="component" value="Unassembled WGS sequence"/>
</dbReference>
<evidence type="ECO:0000313" key="2">
    <source>
        <dbReference type="Proteomes" id="UP000789759"/>
    </source>
</evidence>
<name>A0A9N9GAA0_9GLOM</name>
<evidence type="ECO:0000313" key="1">
    <source>
        <dbReference type="EMBL" id="CAG8588336.1"/>
    </source>
</evidence>
<reference evidence="1" key="1">
    <citation type="submission" date="2021-06" db="EMBL/GenBank/DDBJ databases">
        <authorList>
            <person name="Kallberg Y."/>
            <person name="Tangrot J."/>
            <person name="Rosling A."/>
        </authorList>
    </citation>
    <scope>NUCLEOTIDE SEQUENCE</scope>
    <source>
        <strain evidence="1">FL966</strain>
    </source>
</reference>
<dbReference type="EMBL" id="CAJVQA010003973">
    <property type="protein sequence ID" value="CAG8588336.1"/>
    <property type="molecule type" value="Genomic_DNA"/>
</dbReference>
<dbReference type="AlphaFoldDB" id="A0A9N9GAA0"/>
<dbReference type="OrthoDB" id="10611189at2759"/>
<organism evidence="1 2">
    <name type="scientific">Cetraspora pellucida</name>
    <dbReference type="NCBI Taxonomy" id="1433469"/>
    <lineage>
        <taxon>Eukaryota</taxon>
        <taxon>Fungi</taxon>
        <taxon>Fungi incertae sedis</taxon>
        <taxon>Mucoromycota</taxon>
        <taxon>Glomeromycotina</taxon>
        <taxon>Glomeromycetes</taxon>
        <taxon>Diversisporales</taxon>
        <taxon>Gigasporaceae</taxon>
        <taxon>Cetraspora</taxon>
    </lineage>
</organism>
<sequence length="101" mass="11561">MLDYQDYHNKTRENANAPKLVYKCLGAPVLAETQWRKPVCGLAEKTQGIDRKSNVNHSMDDSYFGRLLLSAIRNIKLNATINNRSGYKSNPFYFIDSRAPH</sequence>
<keyword evidence="2" id="KW-1185">Reference proteome</keyword>
<gene>
    <name evidence="1" type="ORF">CPELLU_LOCUS6413</name>
</gene>
<accession>A0A9N9GAA0</accession>
<proteinExistence type="predicted"/>